<dbReference type="Pfam" id="PF13475">
    <property type="entry name" value="DUF4116"/>
    <property type="match status" value="1"/>
</dbReference>
<dbReference type="Proteomes" id="UP000649617">
    <property type="component" value="Unassembled WGS sequence"/>
</dbReference>
<keyword evidence="4" id="KW-1185">Reference proteome</keyword>
<accession>A0A812U703</accession>
<feature type="non-terminal residue" evidence="3">
    <location>
        <position position="1"/>
    </location>
</feature>
<sequence length="344" mass="39073">MRRSDFEKKEKSFWLPCGQKALRSSKDVVLEAVGEYGPALEYASKELQGDQEVVLKAVRQDGTALEHASEDLLTDRDFLLQAVKQTKAWWLCRFADSELQEDEEFERQCKETAGTGIVFTYYDRYTCFEGMRLAFRTAGASVPGGEAYDMVMEELKHPLGEGSTATVWFGDEPVFGHAAADGAWVHPSHDCGRDEVSVPAMEERDAKWHSTVDSRSVSLEPQAGEKYKCWCCHWLREVRRHHEDGEAICCAISNIYREDWVLFHGAGSSELSDEDAEKHGLPKETFRNGRPDGWGKGQIRIDGHDFDRRAPVHPRTQKPLGVGCRWERQALDGMEFPVYAFFKP</sequence>
<gene>
    <name evidence="3" type="primary">ANK1</name>
    <name evidence="3" type="ORF">SPIL2461_LOCUS14862</name>
</gene>
<feature type="region of interest" description="Disordered" evidence="1">
    <location>
        <begin position="271"/>
        <end position="294"/>
    </location>
</feature>
<evidence type="ECO:0000313" key="3">
    <source>
        <dbReference type="EMBL" id="CAE7557542.1"/>
    </source>
</evidence>
<dbReference type="InterPro" id="IPR025197">
    <property type="entry name" value="DUF4116"/>
</dbReference>
<protein>
    <submittedName>
        <fullName evidence="3">ANK1 protein</fullName>
    </submittedName>
</protein>
<dbReference type="AlphaFoldDB" id="A0A812U703"/>
<evidence type="ECO:0000256" key="1">
    <source>
        <dbReference type="SAM" id="MobiDB-lite"/>
    </source>
</evidence>
<name>A0A812U703_SYMPI</name>
<feature type="compositionally biased region" description="Basic and acidic residues" evidence="1">
    <location>
        <begin position="276"/>
        <end position="290"/>
    </location>
</feature>
<feature type="domain" description="DUF4116" evidence="2">
    <location>
        <begin position="26"/>
        <end position="72"/>
    </location>
</feature>
<dbReference type="OrthoDB" id="409076at2759"/>
<evidence type="ECO:0000259" key="2">
    <source>
        <dbReference type="Pfam" id="PF13475"/>
    </source>
</evidence>
<evidence type="ECO:0000313" key="4">
    <source>
        <dbReference type="Proteomes" id="UP000649617"/>
    </source>
</evidence>
<organism evidence="3 4">
    <name type="scientific">Symbiodinium pilosum</name>
    <name type="common">Dinoflagellate</name>
    <dbReference type="NCBI Taxonomy" id="2952"/>
    <lineage>
        <taxon>Eukaryota</taxon>
        <taxon>Sar</taxon>
        <taxon>Alveolata</taxon>
        <taxon>Dinophyceae</taxon>
        <taxon>Suessiales</taxon>
        <taxon>Symbiodiniaceae</taxon>
        <taxon>Symbiodinium</taxon>
    </lineage>
</organism>
<reference evidence="3" key="1">
    <citation type="submission" date="2021-02" db="EMBL/GenBank/DDBJ databases">
        <authorList>
            <person name="Dougan E. K."/>
            <person name="Rhodes N."/>
            <person name="Thang M."/>
            <person name="Chan C."/>
        </authorList>
    </citation>
    <scope>NUCLEOTIDE SEQUENCE</scope>
</reference>
<comment type="caution">
    <text evidence="3">The sequence shown here is derived from an EMBL/GenBank/DDBJ whole genome shotgun (WGS) entry which is preliminary data.</text>
</comment>
<proteinExistence type="predicted"/>
<dbReference type="EMBL" id="CAJNIZ010035114">
    <property type="protein sequence ID" value="CAE7557542.1"/>
    <property type="molecule type" value="Genomic_DNA"/>
</dbReference>